<evidence type="ECO:0000313" key="3">
    <source>
        <dbReference type="Proteomes" id="UP001652625"/>
    </source>
</evidence>
<dbReference type="GeneID" id="100199896"/>
<sequence>MSSLYIFLLTMVISIQCQTTSIEPSLSTESSVTDSSILILSDTPQISVNPSSTTADQISSIMVSTSYGSIYQATETLDATLTPSTSLLDATMLSSDATMLSSQNTENLDATLTPSTSLLDATMLSSQNTDNSDATSTPSTSLLDATMLSSDATMLSSESTKIDSNSIMATPTVSDTASVDIEALLIATTANSLTYENLIQQPVMIKTSFALTNTWNASLNNTSSQEYIALKTKVINGFNDLYASDPDYINTTLTNFAPGSIIVNVIINFAPQTTTASAETKKTALIQAFSQNTFASFAIVANSMNITLVTNGEWSAWEDVTGNCVNSLKSQIRVCISTGEGSPCVGSNSQTIPCTSSSSVSTTLTPYSLLSLLIVTTTIILS</sequence>
<keyword evidence="1" id="KW-0732">Signal</keyword>
<dbReference type="InterPro" id="IPR036364">
    <property type="entry name" value="SEA_dom_sf"/>
</dbReference>
<dbReference type="Pfam" id="PF01390">
    <property type="entry name" value="SEA"/>
    <property type="match status" value="1"/>
</dbReference>
<organism evidence="3 4">
    <name type="scientific">Hydra vulgaris</name>
    <name type="common">Hydra</name>
    <name type="synonym">Hydra attenuata</name>
    <dbReference type="NCBI Taxonomy" id="6087"/>
    <lineage>
        <taxon>Eukaryota</taxon>
        <taxon>Metazoa</taxon>
        <taxon>Cnidaria</taxon>
        <taxon>Hydrozoa</taxon>
        <taxon>Hydroidolina</taxon>
        <taxon>Anthoathecata</taxon>
        <taxon>Aplanulata</taxon>
        <taxon>Hydridae</taxon>
        <taxon>Hydra</taxon>
    </lineage>
</organism>
<evidence type="ECO:0000256" key="1">
    <source>
        <dbReference type="SAM" id="SignalP"/>
    </source>
</evidence>
<keyword evidence="3" id="KW-1185">Reference proteome</keyword>
<dbReference type="RefSeq" id="XP_065670789.1">
    <property type="nucleotide sequence ID" value="XM_065814717.1"/>
</dbReference>
<proteinExistence type="predicted"/>
<evidence type="ECO:0000259" key="2">
    <source>
        <dbReference type="PROSITE" id="PS50024"/>
    </source>
</evidence>
<dbReference type="Proteomes" id="UP001652625">
    <property type="component" value="Chromosome 12"/>
</dbReference>
<dbReference type="SMART" id="SM00200">
    <property type="entry name" value="SEA"/>
    <property type="match status" value="1"/>
</dbReference>
<dbReference type="InterPro" id="IPR000082">
    <property type="entry name" value="SEA_dom"/>
</dbReference>
<accession>A0ABM4D902</accession>
<feature type="domain" description="SEA" evidence="2">
    <location>
        <begin position="199"/>
        <end position="311"/>
    </location>
</feature>
<dbReference type="PROSITE" id="PS50024">
    <property type="entry name" value="SEA"/>
    <property type="match status" value="1"/>
</dbReference>
<feature type="signal peptide" evidence="1">
    <location>
        <begin position="1"/>
        <end position="17"/>
    </location>
</feature>
<gene>
    <name evidence="4" type="primary">LOC100199896</name>
</gene>
<protein>
    <submittedName>
        <fullName evidence="4">Uncharacterized protein LOC100199896 isoform X3</fullName>
    </submittedName>
</protein>
<reference evidence="4" key="1">
    <citation type="submission" date="2025-08" db="UniProtKB">
        <authorList>
            <consortium name="RefSeq"/>
        </authorList>
    </citation>
    <scope>IDENTIFICATION</scope>
</reference>
<name>A0ABM4D902_HYDVU</name>
<evidence type="ECO:0000313" key="4">
    <source>
        <dbReference type="RefSeq" id="XP_065670789.1"/>
    </source>
</evidence>
<dbReference type="Gene3D" id="3.30.70.960">
    <property type="entry name" value="SEA domain"/>
    <property type="match status" value="1"/>
</dbReference>
<feature type="chain" id="PRO_5046450328" evidence="1">
    <location>
        <begin position="18"/>
        <end position="382"/>
    </location>
</feature>
<dbReference type="SUPFAM" id="SSF82671">
    <property type="entry name" value="SEA domain"/>
    <property type="match status" value="1"/>
</dbReference>